<dbReference type="STRING" id="655863.F0XG78"/>
<keyword evidence="5" id="KW-0333">Golgi apparatus</keyword>
<dbReference type="GO" id="GO:0005829">
    <property type="term" value="C:cytosol"/>
    <property type="evidence" value="ECO:0007669"/>
    <property type="project" value="GOC"/>
</dbReference>
<dbReference type="Gene3D" id="6.10.250.860">
    <property type="match status" value="1"/>
</dbReference>
<dbReference type="EMBL" id="GL629769">
    <property type="protein sequence ID" value="EFX02605.1"/>
    <property type="molecule type" value="Genomic_DNA"/>
</dbReference>
<dbReference type="Pfam" id="PF07928">
    <property type="entry name" value="Vps54"/>
    <property type="match status" value="1"/>
</dbReference>
<feature type="compositionally biased region" description="Basic and acidic residues" evidence="7">
    <location>
        <begin position="124"/>
        <end position="133"/>
    </location>
</feature>
<name>F0XG78_GROCL</name>
<dbReference type="GO" id="GO:0019905">
    <property type="term" value="F:syntaxin binding"/>
    <property type="evidence" value="ECO:0007669"/>
    <property type="project" value="TreeGrafter"/>
</dbReference>
<feature type="compositionally biased region" description="Low complexity" evidence="7">
    <location>
        <begin position="496"/>
        <end position="507"/>
    </location>
</feature>
<evidence type="ECO:0000256" key="3">
    <source>
        <dbReference type="ARBA" id="ARBA00022448"/>
    </source>
</evidence>
<dbReference type="GeneID" id="25975534"/>
<dbReference type="GO" id="GO:0042147">
    <property type="term" value="P:retrograde transport, endosome to Golgi"/>
    <property type="evidence" value="ECO:0007669"/>
    <property type="project" value="InterPro"/>
</dbReference>
<feature type="compositionally biased region" description="Low complexity" evidence="7">
    <location>
        <begin position="148"/>
        <end position="175"/>
    </location>
</feature>
<evidence type="ECO:0000313" key="9">
    <source>
        <dbReference type="EMBL" id="EFX02605.1"/>
    </source>
</evidence>
<evidence type="ECO:0000256" key="2">
    <source>
        <dbReference type="ARBA" id="ARBA00009150"/>
    </source>
</evidence>
<dbReference type="Proteomes" id="UP000007796">
    <property type="component" value="Unassembled WGS sequence"/>
</dbReference>
<feature type="region of interest" description="Disordered" evidence="7">
    <location>
        <begin position="485"/>
        <end position="508"/>
    </location>
</feature>
<keyword evidence="6" id="KW-0175">Coiled coil</keyword>
<feature type="compositionally biased region" description="Pro residues" evidence="7">
    <location>
        <begin position="574"/>
        <end position="589"/>
    </location>
</feature>
<dbReference type="GO" id="GO:0015031">
    <property type="term" value="P:protein transport"/>
    <property type="evidence" value="ECO:0007669"/>
    <property type="project" value="UniProtKB-KW"/>
</dbReference>
<feature type="compositionally biased region" description="Basic and acidic residues" evidence="7">
    <location>
        <begin position="991"/>
        <end position="1018"/>
    </location>
</feature>
<keyword evidence="10" id="KW-1185">Reference proteome</keyword>
<feature type="region of interest" description="Disordered" evidence="7">
    <location>
        <begin position="104"/>
        <end position="185"/>
    </location>
</feature>
<feature type="region of interest" description="Disordered" evidence="7">
    <location>
        <begin position="211"/>
        <end position="231"/>
    </location>
</feature>
<sequence>MFSGSEGRKSVDSLSSLSSITHKADFPFHRYFAPPAILWSSPDLMPPIVRTGLQPHTSAPAHSTHKPPTARDIPPVTLTNIAHVESSEFAEYLTQVGALHEQLRRVKESEEEQASSGGTPRRNNSKDDLRDTLSDGYLRPGGKRPSRRLSVSSISSVTLAEAPSPSKRNPSNSRRGVQGPPPLSTIPNVYFDDDFHLENPRTFDIVSERSEVVPSAPTTGNERSGLNGNSTSIVAPVPRKALATNAILQEKLSWYMDTVELHLISSISTASTAFFTALGALKELHTEAAGSVDRIQALRKELGALDHDIATRGLEIVQQQHRRQNIQQFHAAVMQLKDIVDDVAACEALVDDNEVDKALDSIDALEMLIAGEQDPKKQQQRPYPLRDLRGATALQGVNDDITALRLRIGKAYEIKFVSVLLKDLRNHTETVPRPEVLMRWSTTDDLRAELLPILAGLYRAKHIAAASLVFRETVLREIKNLVRRPLPSSSDDDNESMMSSSTLSSSRRLSHAEKSSILARNLRALGPEDAEELLMRIYIGVAETLRRLTTQLKVLLDVASSVGDDILDPDAPLKSPPFSPSGRQMPPPMSDAGMEAQAELHRTLDMGNLLGQSIDAAQDKVIRVLRVRAEQSSHLSFQWFLRYFALNLHFANECEGISGRSGLALKTEVNGHVKDFVQYHGDSQMQKLAQGMDQDQWAARDFSEKDTKLLQQILDASTKDVEEWTEDVMIWTPYPTDDENDGETRRPLSLVQYLQLFNSRCTQLILGAGATRSAGLKNITTRHLAVASQSLAFIATVIPYVREFVRRRAGSSSSSNGSTAQNVMGEFDKVRRLYQEHQNSIYDKLVEIMGGRAQAHARTMRSIDWDASAPNSTTVHAYMDTLVKETTTLHRNLAKTLPEGTVRFIMTSVFAEYKEQLGGVLRGSDVKTAAGRDSMLHDVESLQTRLGKLDGFGDVGSFLKEIIESKKIKVPSPPPKLPAKEPEPKPVAASEVKEGKKEEPGEPRDPKELEEEKKEDGSQAKASSTRDGYLQPPSAPPKDVKTAVGMVATSDAAKAAEEPSADSTNGETNNNNNGDEVRQTSESMSEEQRKSEDK</sequence>
<dbReference type="GO" id="GO:0006896">
    <property type="term" value="P:Golgi to vacuole transport"/>
    <property type="evidence" value="ECO:0007669"/>
    <property type="project" value="TreeGrafter"/>
</dbReference>
<evidence type="ECO:0000256" key="5">
    <source>
        <dbReference type="ARBA" id="ARBA00023034"/>
    </source>
</evidence>
<dbReference type="InterPro" id="IPR039745">
    <property type="entry name" value="Vps54"/>
</dbReference>
<comment type="subcellular location">
    <subcellularLocation>
        <location evidence="1">Golgi apparatus</location>
        <location evidence="1">trans-Golgi network</location>
    </subcellularLocation>
</comment>
<organism evidence="10">
    <name type="scientific">Grosmannia clavigera (strain kw1407 / UAMH 11150)</name>
    <name type="common">Blue stain fungus</name>
    <name type="synonym">Graphiocladiella clavigera</name>
    <dbReference type="NCBI Taxonomy" id="655863"/>
    <lineage>
        <taxon>Eukaryota</taxon>
        <taxon>Fungi</taxon>
        <taxon>Dikarya</taxon>
        <taxon>Ascomycota</taxon>
        <taxon>Pezizomycotina</taxon>
        <taxon>Sordariomycetes</taxon>
        <taxon>Sordariomycetidae</taxon>
        <taxon>Ophiostomatales</taxon>
        <taxon>Ophiostomataceae</taxon>
        <taxon>Leptographium</taxon>
    </lineage>
</organism>
<dbReference type="GO" id="GO:0000938">
    <property type="term" value="C:GARP complex"/>
    <property type="evidence" value="ECO:0007669"/>
    <property type="project" value="InterPro"/>
</dbReference>
<feature type="region of interest" description="Disordered" evidence="7">
    <location>
        <begin position="969"/>
        <end position="1094"/>
    </location>
</feature>
<evidence type="ECO:0000256" key="7">
    <source>
        <dbReference type="SAM" id="MobiDB-lite"/>
    </source>
</evidence>
<accession>F0XG78</accession>
<dbReference type="OrthoDB" id="10259024at2759"/>
<comment type="similarity">
    <text evidence="2">Belongs to the VPS54 family.</text>
</comment>
<feature type="compositionally biased region" description="Low complexity" evidence="7">
    <location>
        <begin position="1064"/>
        <end position="1074"/>
    </location>
</feature>
<dbReference type="InParanoid" id="F0XG78"/>
<keyword evidence="3" id="KW-0813">Transport</keyword>
<dbReference type="PANTHER" id="PTHR12965:SF0">
    <property type="entry name" value="VACUOLAR PROTEIN SORTING-ASSOCIATED PROTEIN 54"/>
    <property type="match status" value="1"/>
</dbReference>
<feature type="domain" description="Vacuolar protein sorting-associated protein 54 C-terminal" evidence="8">
    <location>
        <begin position="749"/>
        <end position="852"/>
    </location>
</feature>
<protein>
    <submittedName>
        <fullName evidence="9">Garp complex component</fullName>
    </submittedName>
</protein>
<proteinExistence type="inferred from homology"/>
<dbReference type="HOGENOM" id="CLU_003094_1_0_1"/>
<reference evidence="9 10" key="1">
    <citation type="journal article" date="2011" name="Proc. Natl. Acad. Sci. U.S.A.">
        <title>Genome and transcriptome analyses of the mountain pine beetle-fungal symbiont Grosmannia clavigera, a lodgepole pine pathogen.</title>
        <authorList>
            <person name="DiGuistini S."/>
            <person name="Wang Y."/>
            <person name="Liao N.Y."/>
            <person name="Taylor G."/>
            <person name="Tanguay P."/>
            <person name="Feau N."/>
            <person name="Henrissat B."/>
            <person name="Chan S.K."/>
            <person name="Hesse-Orce U."/>
            <person name="Alamouti S.M."/>
            <person name="Tsui C.K.M."/>
            <person name="Docking R.T."/>
            <person name="Levasseur A."/>
            <person name="Haridas S."/>
            <person name="Robertson G."/>
            <person name="Birol I."/>
            <person name="Holt R.A."/>
            <person name="Marra M.A."/>
            <person name="Hamelin R.C."/>
            <person name="Hirst M."/>
            <person name="Jones S.J.M."/>
            <person name="Bohlmann J."/>
            <person name="Breuil C."/>
        </authorList>
    </citation>
    <scope>NUCLEOTIDE SEQUENCE [LARGE SCALE GENOMIC DNA]</scope>
    <source>
        <strain evidence="10">kw1407 / UAMH 11150</strain>
    </source>
</reference>
<keyword evidence="4" id="KW-0653">Protein transport</keyword>
<feature type="region of interest" description="Disordered" evidence="7">
    <location>
        <begin position="50"/>
        <end position="74"/>
    </location>
</feature>
<evidence type="ECO:0000256" key="1">
    <source>
        <dbReference type="ARBA" id="ARBA00004601"/>
    </source>
</evidence>
<feature type="compositionally biased region" description="Polar residues" evidence="7">
    <location>
        <begin position="216"/>
        <end position="231"/>
    </location>
</feature>
<evidence type="ECO:0000256" key="4">
    <source>
        <dbReference type="ARBA" id="ARBA00022927"/>
    </source>
</evidence>
<dbReference type="RefSeq" id="XP_014172087.1">
    <property type="nucleotide sequence ID" value="XM_014316612.1"/>
</dbReference>
<gene>
    <name evidence="9" type="ORF">CMQ_2534</name>
</gene>
<feature type="region of interest" description="Disordered" evidence="7">
    <location>
        <begin position="567"/>
        <end position="591"/>
    </location>
</feature>
<dbReference type="AlphaFoldDB" id="F0XG78"/>
<evidence type="ECO:0000256" key="6">
    <source>
        <dbReference type="ARBA" id="ARBA00023054"/>
    </source>
</evidence>
<dbReference type="eggNOG" id="KOG2115">
    <property type="taxonomic scope" value="Eukaryota"/>
</dbReference>
<dbReference type="PANTHER" id="PTHR12965">
    <property type="entry name" value="VACUOLAR PROTEIN SORTING 54"/>
    <property type="match status" value="1"/>
</dbReference>
<dbReference type="InterPro" id="IPR012501">
    <property type="entry name" value="Vps54_C"/>
</dbReference>
<evidence type="ECO:0000259" key="8">
    <source>
        <dbReference type="Pfam" id="PF07928"/>
    </source>
</evidence>
<evidence type="ECO:0000313" key="10">
    <source>
        <dbReference type="Proteomes" id="UP000007796"/>
    </source>
</evidence>